<dbReference type="PROSITE" id="PS00028">
    <property type="entry name" value="ZINC_FINGER_C2H2_1"/>
    <property type="match status" value="4"/>
</dbReference>
<dbReference type="Pfam" id="PF00096">
    <property type="entry name" value="zf-C2H2"/>
    <property type="match status" value="3"/>
</dbReference>
<dbReference type="PROSITE" id="PS50157">
    <property type="entry name" value="ZINC_FINGER_C2H2_2"/>
    <property type="match status" value="4"/>
</dbReference>
<dbReference type="AlphaFoldDB" id="A0A9Q1H807"/>
<dbReference type="GO" id="GO:0010468">
    <property type="term" value="P:regulation of gene expression"/>
    <property type="evidence" value="ECO:0007669"/>
    <property type="project" value="TreeGrafter"/>
</dbReference>
<comment type="caution">
    <text evidence="15">The sequence shown here is derived from an EMBL/GenBank/DDBJ whole genome shotgun (WGS) entry which is preliminary data.</text>
</comment>
<evidence type="ECO:0000313" key="15">
    <source>
        <dbReference type="EMBL" id="KAJ8035925.1"/>
    </source>
</evidence>
<keyword evidence="6 12" id="KW-0863">Zinc-finger</keyword>
<dbReference type="SMART" id="SM00355">
    <property type="entry name" value="ZnF_C2H2"/>
    <property type="match status" value="4"/>
</dbReference>
<name>A0A9Q1H807_HOLLE</name>
<feature type="domain" description="C2H2-type" evidence="14">
    <location>
        <begin position="387"/>
        <end position="414"/>
    </location>
</feature>
<dbReference type="SUPFAM" id="SSF57667">
    <property type="entry name" value="beta-beta-alpha zinc fingers"/>
    <property type="match status" value="2"/>
</dbReference>
<keyword evidence="9" id="KW-0238">DNA-binding</keyword>
<feature type="region of interest" description="Disordered" evidence="13">
    <location>
        <begin position="175"/>
        <end position="277"/>
    </location>
</feature>
<evidence type="ECO:0000256" key="11">
    <source>
        <dbReference type="ARBA" id="ARBA00023242"/>
    </source>
</evidence>
<dbReference type="Gene3D" id="3.30.160.60">
    <property type="entry name" value="Classic Zinc Finger"/>
    <property type="match status" value="4"/>
</dbReference>
<dbReference type="PANTHER" id="PTHR16515">
    <property type="entry name" value="PR DOMAIN ZINC FINGER PROTEIN"/>
    <property type="match status" value="1"/>
</dbReference>
<keyword evidence="8" id="KW-0805">Transcription regulation</keyword>
<evidence type="ECO:0000259" key="14">
    <source>
        <dbReference type="PROSITE" id="PS50157"/>
    </source>
</evidence>
<feature type="domain" description="C2H2-type" evidence="14">
    <location>
        <begin position="415"/>
        <end position="442"/>
    </location>
</feature>
<evidence type="ECO:0000256" key="1">
    <source>
        <dbReference type="ARBA" id="ARBA00004123"/>
    </source>
</evidence>
<gene>
    <name evidence="15" type="ORF">HOLleu_19750</name>
</gene>
<dbReference type="Pfam" id="PF17800">
    <property type="entry name" value="NPL"/>
    <property type="match status" value="1"/>
</dbReference>
<dbReference type="OrthoDB" id="10027876at2759"/>
<feature type="domain" description="C2H2-type" evidence="14">
    <location>
        <begin position="359"/>
        <end position="386"/>
    </location>
</feature>
<dbReference type="InterPro" id="IPR036236">
    <property type="entry name" value="Znf_C2H2_sf"/>
</dbReference>
<dbReference type="EMBL" id="JAIZAY010000009">
    <property type="protein sequence ID" value="KAJ8035925.1"/>
    <property type="molecule type" value="Genomic_DNA"/>
</dbReference>
<keyword evidence="4" id="KW-0479">Metal-binding</keyword>
<evidence type="ECO:0000256" key="13">
    <source>
        <dbReference type="SAM" id="MobiDB-lite"/>
    </source>
</evidence>
<evidence type="ECO:0000313" key="16">
    <source>
        <dbReference type="Proteomes" id="UP001152320"/>
    </source>
</evidence>
<evidence type="ECO:0000256" key="8">
    <source>
        <dbReference type="ARBA" id="ARBA00023015"/>
    </source>
</evidence>
<dbReference type="InterPro" id="IPR013087">
    <property type="entry name" value="Znf_C2H2_type"/>
</dbReference>
<organism evidence="15 16">
    <name type="scientific">Holothuria leucospilota</name>
    <name type="common">Black long sea cucumber</name>
    <name type="synonym">Mertensiothuria leucospilota</name>
    <dbReference type="NCBI Taxonomy" id="206669"/>
    <lineage>
        <taxon>Eukaryota</taxon>
        <taxon>Metazoa</taxon>
        <taxon>Echinodermata</taxon>
        <taxon>Eleutherozoa</taxon>
        <taxon>Echinozoa</taxon>
        <taxon>Holothuroidea</taxon>
        <taxon>Aspidochirotacea</taxon>
        <taxon>Aspidochirotida</taxon>
        <taxon>Holothuriidae</taxon>
        <taxon>Holothuria</taxon>
    </lineage>
</organism>
<dbReference type="InterPro" id="IPR041232">
    <property type="entry name" value="NPL"/>
</dbReference>
<evidence type="ECO:0000256" key="2">
    <source>
        <dbReference type="ARBA" id="ARBA00006673"/>
    </source>
</evidence>
<keyword evidence="5" id="KW-0677">Repeat</keyword>
<dbReference type="FunFam" id="3.30.160.60:FF:002343">
    <property type="entry name" value="Zinc finger protein 33A"/>
    <property type="match status" value="1"/>
</dbReference>
<dbReference type="Proteomes" id="UP001152320">
    <property type="component" value="Chromosome 9"/>
</dbReference>
<sequence>MIWGKTLDPGKLYTETVHADIHLSMAALESRSDRGAEYSGYTQVMLKTDEDEFLLCTLVHGLIFQQNLDVKVKQGEQISIYARGKNKVHLTGYSVIVEGAVVTPDPIESINNTSLQPVPVSIQTEDSHTGMSYQEEVNNTPVIKVEYPMEEPINHWQPTMVHRLPRAFETNQAIATHHRVPVRLTTTKPRRDRKVTLNHGNRTETEASDTVMNHGLPHHLPSSTHYESDTNGNENAAVTEGRENFNPSSEQEAFGASDEEDQSSPGSGHPPTMCKISLPSITHGKQVIIAEGALQDGSEEITDTKEHNRSNVIQNVASQSQIPVSSGIGQLQAQLFHRVQFQDFEEGFSSLMPTPVRGYQCEFCLKFFKHVSNFKSHQLIHTNLKPFKCRFCGVGFKQTGNLKAHERIHTGDRPYKCSYCGKQFARSTTRNTHERLHTGSVTYQCGVCSKVFMQANSLKKHEMLHKT</sequence>
<evidence type="ECO:0000256" key="3">
    <source>
        <dbReference type="ARBA" id="ARBA00006991"/>
    </source>
</evidence>
<feature type="compositionally biased region" description="Polar residues" evidence="13">
    <location>
        <begin position="221"/>
        <end position="236"/>
    </location>
</feature>
<proteinExistence type="inferred from homology"/>
<evidence type="ECO:0000256" key="4">
    <source>
        <dbReference type="ARBA" id="ARBA00022723"/>
    </source>
</evidence>
<dbReference type="FunFam" id="3.30.160.60:FF:002737">
    <property type="entry name" value="AGAP008430-PA"/>
    <property type="match status" value="1"/>
</dbReference>
<evidence type="ECO:0000256" key="9">
    <source>
        <dbReference type="ARBA" id="ARBA00023125"/>
    </source>
</evidence>
<keyword evidence="10" id="KW-0804">Transcription</keyword>
<feature type="domain" description="C2H2-type" evidence="14">
    <location>
        <begin position="443"/>
        <end position="467"/>
    </location>
</feature>
<evidence type="ECO:0000256" key="5">
    <source>
        <dbReference type="ARBA" id="ARBA00022737"/>
    </source>
</evidence>
<protein>
    <submittedName>
        <fullName evidence="15">Zinc finger and SCAN domain-containing protein 20</fullName>
    </submittedName>
</protein>
<dbReference type="GO" id="GO:0008270">
    <property type="term" value="F:zinc ion binding"/>
    <property type="evidence" value="ECO:0007669"/>
    <property type="project" value="UniProtKB-KW"/>
</dbReference>
<keyword evidence="7" id="KW-0862">Zinc</keyword>
<dbReference type="GO" id="GO:0005634">
    <property type="term" value="C:nucleus"/>
    <property type="evidence" value="ECO:0007669"/>
    <property type="project" value="UniProtKB-SubCell"/>
</dbReference>
<accession>A0A9Q1H807</accession>
<comment type="similarity">
    <text evidence="3">Belongs to the krueppel C2H2-type zinc-finger protein family.</text>
</comment>
<comment type="subcellular location">
    <subcellularLocation>
        <location evidence="1">Nucleus</location>
    </subcellularLocation>
</comment>
<comment type="similarity">
    <text evidence="2">Belongs to the histone deacetylase HD2 family.</text>
</comment>
<evidence type="ECO:0000256" key="7">
    <source>
        <dbReference type="ARBA" id="ARBA00022833"/>
    </source>
</evidence>
<dbReference type="PANTHER" id="PTHR16515:SF49">
    <property type="entry name" value="GASTRULA ZINC FINGER PROTEIN XLCGF49.1-LIKE-RELATED"/>
    <property type="match status" value="1"/>
</dbReference>
<dbReference type="GO" id="GO:0003677">
    <property type="term" value="F:DNA binding"/>
    <property type="evidence" value="ECO:0007669"/>
    <property type="project" value="UniProtKB-KW"/>
</dbReference>
<evidence type="ECO:0000256" key="10">
    <source>
        <dbReference type="ARBA" id="ARBA00023163"/>
    </source>
</evidence>
<dbReference type="Gene3D" id="2.60.120.340">
    <property type="entry name" value="Nucleoplasmin core domain"/>
    <property type="match status" value="1"/>
</dbReference>
<dbReference type="InterPro" id="IPR050331">
    <property type="entry name" value="Zinc_finger"/>
</dbReference>
<evidence type="ECO:0000256" key="6">
    <source>
        <dbReference type="ARBA" id="ARBA00022771"/>
    </source>
</evidence>
<keyword evidence="16" id="KW-1185">Reference proteome</keyword>
<evidence type="ECO:0000256" key="12">
    <source>
        <dbReference type="PROSITE-ProRule" id="PRU00042"/>
    </source>
</evidence>
<reference evidence="15" key="1">
    <citation type="submission" date="2021-10" db="EMBL/GenBank/DDBJ databases">
        <title>Tropical sea cucumber genome reveals ecological adaptation and Cuvierian tubules defense mechanism.</title>
        <authorList>
            <person name="Chen T."/>
        </authorList>
    </citation>
    <scope>NUCLEOTIDE SEQUENCE</scope>
    <source>
        <strain evidence="15">Nanhai2018</strain>
        <tissue evidence="15">Muscle</tissue>
    </source>
</reference>
<keyword evidence="11" id="KW-0539">Nucleus</keyword>